<evidence type="ECO:0000313" key="3">
    <source>
        <dbReference type="Proteomes" id="UP000492821"/>
    </source>
</evidence>
<evidence type="ECO:0000256" key="1">
    <source>
        <dbReference type="SAM" id="MobiDB-lite"/>
    </source>
</evidence>
<keyword evidence="2" id="KW-0472">Membrane</keyword>
<name>A0A7E4VQS1_PANRE</name>
<protein>
    <submittedName>
        <fullName evidence="4">Secreted protein</fullName>
    </submittedName>
</protein>
<sequence length="79" mass="8465">MKYSILTISIAIAVSHFFCGIKWQALCDPSSLSQPPSPLNVHQSFKPPSTNSTPESGTASSQLMLILSSLIIGVVCIHH</sequence>
<evidence type="ECO:0000256" key="2">
    <source>
        <dbReference type="SAM" id="Phobius"/>
    </source>
</evidence>
<reference evidence="4" key="2">
    <citation type="submission" date="2020-10" db="UniProtKB">
        <authorList>
            <consortium name="WormBaseParasite"/>
        </authorList>
    </citation>
    <scope>IDENTIFICATION</scope>
</reference>
<dbReference type="WBParaSite" id="Pan_g23905.t1">
    <property type="protein sequence ID" value="Pan_g23905.t1"/>
    <property type="gene ID" value="Pan_g23905"/>
</dbReference>
<reference evidence="3" key="1">
    <citation type="journal article" date="2013" name="Genetics">
        <title>The draft genome and transcriptome of Panagrellus redivivus are shaped by the harsh demands of a free-living lifestyle.</title>
        <authorList>
            <person name="Srinivasan J."/>
            <person name="Dillman A.R."/>
            <person name="Macchietto M.G."/>
            <person name="Heikkinen L."/>
            <person name="Lakso M."/>
            <person name="Fracchia K.M."/>
            <person name="Antoshechkin I."/>
            <person name="Mortazavi A."/>
            <person name="Wong G."/>
            <person name="Sternberg P.W."/>
        </authorList>
    </citation>
    <scope>NUCLEOTIDE SEQUENCE [LARGE SCALE GENOMIC DNA]</scope>
    <source>
        <strain evidence="3">MT8872</strain>
    </source>
</reference>
<evidence type="ECO:0000313" key="4">
    <source>
        <dbReference type="WBParaSite" id="Pan_g23905.t1"/>
    </source>
</evidence>
<accession>A0A7E4VQS1</accession>
<proteinExistence type="predicted"/>
<keyword evidence="3" id="KW-1185">Reference proteome</keyword>
<dbReference type="Proteomes" id="UP000492821">
    <property type="component" value="Unassembled WGS sequence"/>
</dbReference>
<feature type="transmembrane region" description="Helical" evidence="2">
    <location>
        <begin position="59"/>
        <end position="77"/>
    </location>
</feature>
<feature type="region of interest" description="Disordered" evidence="1">
    <location>
        <begin position="31"/>
        <end position="57"/>
    </location>
</feature>
<keyword evidence="2" id="KW-1133">Transmembrane helix</keyword>
<dbReference type="AlphaFoldDB" id="A0A7E4VQS1"/>
<feature type="compositionally biased region" description="Polar residues" evidence="1">
    <location>
        <begin position="40"/>
        <end position="57"/>
    </location>
</feature>
<organism evidence="3 4">
    <name type="scientific">Panagrellus redivivus</name>
    <name type="common">Microworm</name>
    <dbReference type="NCBI Taxonomy" id="6233"/>
    <lineage>
        <taxon>Eukaryota</taxon>
        <taxon>Metazoa</taxon>
        <taxon>Ecdysozoa</taxon>
        <taxon>Nematoda</taxon>
        <taxon>Chromadorea</taxon>
        <taxon>Rhabditida</taxon>
        <taxon>Tylenchina</taxon>
        <taxon>Panagrolaimomorpha</taxon>
        <taxon>Panagrolaimoidea</taxon>
        <taxon>Panagrolaimidae</taxon>
        <taxon>Panagrellus</taxon>
    </lineage>
</organism>
<keyword evidence="2" id="KW-0812">Transmembrane</keyword>